<name>A0ABV8C1H7_9PSEU</name>
<keyword evidence="1" id="KW-0732">Signal</keyword>
<dbReference type="PANTHER" id="PTHR15462:SF19">
    <property type="entry name" value="PEPTIDASE S1 DOMAIN-CONTAINING PROTEIN"/>
    <property type="match status" value="1"/>
</dbReference>
<evidence type="ECO:0000313" key="4">
    <source>
        <dbReference type="EMBL" id="MFC3895856.1"/>
    </source>
</evidence>
<dbReference type="EMBL" id="JBHRZI010000027">
    <property type="protein sequence ID" value="MFC3895856.1"/>
    <property type="molecule type" value="Genomic_DNA"/>
</dbReference>
<accession>A0ABV8C1H7</accession>
<keyword evidence="3" id="KW-0812">Transmembrane</keyword>
<dbReference type="GO" id="GO:0016787">
    <property type="term" value="F:hydrolase activity"/>
    <property type="evidence" value="ECO:0007669"/>
    <property type="project" value="UniProtKB-KW"/>
</dbReference>
<organism evidence="4 5">
    <name type="scientific">Lentzea rhizosphaerae</name>
    <dbReference type="NCBI Taxonomy" id="2041025"/>
    <lineage>
        <taxon>Bacteria</taxon>
        <taxon>Bacillati</taxon>
        <taxon>Actinomycetota</taxon>
        <taxon>Actinomycetes</taxon>
        <taxon>Pseudonocardiales</taxon>
        <taxon>Pseudonocardiaceae</taxon>
        <taxon>Lentzea</taxon>
    </lineage>
</organism>
<feature type="region of interest" description="Disordered" evidence="2">
    <location>
        <begin position="97"/>
        <end position="136"/>
    </location>
</feature>
<dbReference type="RefSeq" id="WP_382377384.1">
    <property type="nucleotide sequence ID" value="NZ_JBHRZI010000027.1"/>
</dbReference>
<dbReference type="InterPro" id="IPR009003">
    <property type="entry name" value="Peptidase_S1_PA"/>
</dbReference>
<dbReference type="Gene3D" id="2.40.10.10">
    <property type="entry name" value="Trypsin-like serine proteases"/>
    <property type="match status" value="2"/>
</dbReference>
<evidence type="ECO:0000256" key="2">
    <source>
        <dbReference type="SAM" id="MobiDB-lite"/>
    </source>
</evidence>
<gene>
    <name evidence="4" type="ORF">ACFOWZ_30635</name>
</gene>
<dbReference type="EC" id="3.4.21.-" evidence="4"/>
<reference evidence="5" key="1">
    <citation type="journal article" date="2019" name="Int. J. Syst. Evol. Microbiol.">
        <title>The Global Catalogue of Microorganisms (GCM) 10K type strain sequencing project: providing services to taxonomists for standard genome sequencing and annotation.</title>
        <authorList>
            <consortium name="The Broad Institute Genomics Platform"/>
            <consortium name="The Broad Institute Genome Sequencing Center for Infectious Disease"/>
            <person name="Wu L."/>
            <person name="Ma J."/>
        </authorList>
    </citation>
    <scope>NUCLEOTIDE SEQUENCE [LARGE SCALE GENOMIC DNA]</scope>
    <source>
        <strain evidence="5">CGMCC 4.7405</strain>
    </source>
</reference>
<sequence>MLYWLASASVKSVPEGGTMIFARRSIIGVFSGLTLVASIAVAVPANAESAAKADSIVGSSAVVWDEGARAERKVSSAEAQRIVSEYWTPERIAAAKPAVATAGPRNTDAKTSAQAPAGKAGTGSVPEAPSVTGGPSTQDAWFSYTTGKIYFVDPRNNGGYQCSGSAVNSASKSLVVTAGHCAVVGGGNGQVMRNWVFIPGYQNGSEPRGRFAAYWFHYSTGWSVRNDWQRDFAWVVTYANSSGQKVVNAAGGHGFRYNGSYSRYVHVAGYPGNRDNGQVQWYCWGTTDRWPGANAYRLGCNFGGGASGGPWLEDYQPNGLGYVISATQGLLDGNNSGPYYDSHVNDVFNNAKNQTP</sequence>
<evidence type="ECO:0000256" key="1">
    <source>
        <dbReference type="ARBA" id="ARBA00022729"/>
    </source>
</evidence>
<dbReference type="PANTHER" id="PTHR15462">
    <property type="entry name" value="SERINE PROTEASE"/>
    <property type="match status" value="1"/>
</dbReference>
<keyword evidence="4" id="KW-0378">Hydrolase</keyword>
<proteinExistence type="predicted"/>
<comment type="caution">
    <text evidence="4">The sequence shown here is derived from an EMBL/GenBank/DDBJ whole genome shotgun (WGS) entry which is preliminary data.</text>
</comment>
<evidence type="ECO:0000256" key="3">
    <source>
        <dbReference type="SAM" id="Phobius"/>
    </source>
</evidence>
<evidence type="ECO:0000313" key="5">
    <source>
        <dbReference type="Proteomes" id="UP001595690"/>
    </source>
</evidence>
<dbReference type="Proteomes" id="UP001595690">
    <property type="component" value="Unassembled WGS sequence"/>
</dbReference>
<keyword evidence="5" id="KW-1185">Reference proteome</keyword>
<feature type="transmembrane region" description="Helical" evidence="3">
    <location>
        <begin position="21"/>
        <end position="43"/>
    </location>
</feature>
<keyword evidence="3" id="KW-1133">Transmembrane helix</keyword>
<keyword evidence="3" id="KW-0472">Membrane</keyword>
<protein>
    <submittedName>
        <fullName evidence="4">Trypsin-like serine peptidase</fullName>
        <ecNumber evidence="4">3.4.21.-</ecNumber>
    </submittedName>
</protein>
<dbReference type="InterPro" id="IPR043504">
    <property type="entry name" value="Peptidase_S1_PA_chymotrypsin"/>
</dbReference>
<dbReference type="SUPFAM" id="SSF50494">
    <property type="entry name" value="Trypsin-like serine proteases"/>
    <property type="match status" value="1"/>
</dbReference>
<dbReference type="InterPro" id="IPR050966">
    <property type="entry name" value="Glutamyl_endopeptidase"/>
</dbReference>